<name>A0A5J4X974_9EUKA</name>
<gene>
    <name evidence="1" type="ORF">EZS28_001417</name>
</gene>
<evidence type="ECO:0000313" key="2">
    <source>
        <dbReference type="Proteomes" id="UP000324800"/>
    </source>
</evidence>
<protein>
    <submittedName>
        <fullName evidence="1">Uncharacterized protein</fullName>
    </submittedName>
</protein>
<proteinExistence type="predicted"/>
<reference evidence="1 2" key="1">
    <citation type="submission" date="2019-03" db="EMBL/GenBank/DDBJ databases">
        <title>Single cell metagenomics reveals metabolic interactions within the superorganism composed of flagellate Streblomastix strix and complex community of Bacteroidetes bacteria on its surface.</title>
        <authorList>
            <person name="Treitli S.C."/>
            <person name="Kolisko M."/>
            <person name="Husnik F."/>
            <person name="Keeling P."/>
            <person name="Hampl V."/>
        </authorList>
    </citation>
    <scope>NUCLEOTIDE SEQUENCE [LARGE SCALE GENOMIC DNA]</scope>
    <source>
        <strain evidence="1">ST1C</strain>
    </source>
</reference>
<accession>A0A5J4X974</accession>
<organism evidence="1 2">
    <name type="scientific">Streblomastix strix</name>
    <dbReference type="NCBI Taxonomy" id="222440"/>
    <lineage>
        <taxon>Eukaryota</taxon>
        <taxon>Metamonada</taxon>
        <taxon>Preaxostyla</taxon>
        <taxon>Oxymonadida</taxon>
        <taxon>Streblomastigidae</taxon>
        <taxon>Streblomastix</taxon>
    </lineage>
</organism>
<dbReference type="Proteomes" id="UP000324800">
    <property type="component" value="Unassembled WGS sequence"/>
</dbReference>
<comment type="caution">
    <text evidence="1">The sequence shown here is derived from an EMBL/GenBank/DDBJ whole genome shotgun (WGS) entry which is preliminary data.</text>
</comment>
<dbReference type="EMBL" id="SNRW01000145">
    <property type="protein sequence ID" value="KAA6403059.1"/>
    <property type="molecule type" value="Genomic_DNA"/>
</dbReference>
<sequence>MGRMACVLRRAAHTYGQAMNKNAKENVKNFYMKSQYLFSVTQKVPGEEIQNIKHYLFLLDQNSLSNLKLEHQAIDIHHDRPSTFAISDLLYSRDSSEIFLQPWVGSKSFMRKEFKQEFTMQIIQIISLGRLLQYISNVDSSFPLYFETIHVAGSTSFSLLFIMSAEVIESCSNSIVDIYTIEFAVANQTPKIQI</sequence>
<dbReference type="AlphaFoldDB" id="A0A5J4X974"/>
<evidence type="ECO:0000313" key="1">
    <source>
        <dbReference type="EMBL" id="KAA6403059.1"/>
    </source>
</evidence>